<organism evidence="6 7">
    <name type="scientific">Sulfuritalea hydrogenivorans sk43H</name>
    <dbReference type="NCBI Taxonomy" id="1223802"/>
    <lineage>
        <taxon>Bacteria</taxon>
        <taxon>Pseudomonadati</taxon>
        <taxon>Pseudomonadota</taxon>
        <taxon>Betaproteobacteria</taxon>
        <taxon>Nitrosomonadales</taxon>
        <taxon>Sterolibacteriaceae</taxon>
        <taxon>Sulfuritalea</taxon>
    </lineage>
</organism>
<feature type="signal peptide" evidence="4">
    <location>
        <begin position="1"/>
        <end position="29"/>
    </location>
</feature>
<evidence type="ECO:0000259" key="5">
    <source>
        <dbReference type="Pfam" id="PF24125"/>
    </source>
</evidence>
<dbReference type="SUPFAM" id="SSF48452">
    <property type="entry name" value="TPR-like"/>
    <property type="match status" value="1"/>
</dbReference>
<proteinExistence type="predicted"/>
<gene>
    <name evidence="6" type="ORF">SUTH_01316</name>
</gene>
<dbReference type="InterPro" id="IPR051685">
    <property type="entry name" value="Ycf3/AcsC/BcsC/TPR_MFPF"/>
</dbReference>
<keyword evidence="1" id="KW-0677">Repeat</keyword>
<dbReference type="PANTHER" id="PTHR44943">
    <property type="entry name" value="CELLULOSE SYNTHASE OPERON PROTEIN C"/>
    <property type="match status" value="1"/>
</dbReference>
<dbReference type="InterPro" id="IPR019734">
    <property type="entry name" value="TPR_rpt"/>
</dbReference>
<dbReference type="Proteomes" id="UP000031637">
    <property type="component" value="Chromosome"/>
</dbReference>
<protein>
    <recommendedName>
        <fullName evidence="5">Cds6 C-terminal domain-containing protein</fullName>
    </recommendedName>
</protein>
<dbReference type="AlphaFoldDB" id="W0SDH2"/>
<dbReference type="InterPro" id="IPR032710">
    <property type="entry name" value="NTF2-like_dom_sf"/>
</dbReference>
<evidence type="ECO:0000313" key="7">
    <source>
        <dbReference type="Proteomes" id="UP000031637"/>
    </source>
</evidence>
<reference evidence="6 7" key="1">
    <citation type="journal article" date="2014" name="Syst. Appl. Microbiol.">
        <title>Complete genomes of freshwater sulfur oxidizers Sulfuricella denitrificans skB26 and Sulfuritalea hydrogenivorans sk43H: genetic insights into the sulfur oxidation pathway of betaproteobacteria.</title>
        <authorList>
            <person name="Watanabe T."/>
            <person name="Kojima H."/>
            <person name="Fukui M."/>
        </authorList>
    </citation>
    <scope>NUCLEOTIDE SEQUENCE [LARGE SCALE GENOMIC DNA]</scope>
    <source>
        <strain evidence="6">DSM22779</strain>
    </source>
</reference>
<evidence type="ECO:0000313" key="6">
    <source>
        <dbReference type="EMBL" id="BAO29116.1"/>
    </source>
</evidence>
<dbReference type="KEGG" id="shd:SUTH_01316"/>
<feature type="chain" id="PRO_5004794891" description="Cds6 C-terminal domain-containing protein" evidence="4">
    <location>
        <begin position="30"/>
        <end position="355"/>
    </location>
</feature>
<dbReference type="SUPFAM" id="SSF54427">
    <property type="entry name" value="NTF2-like"/>
    <property type="match status" value="1"/>
</dbReference>
<dbReference type="EMBL" id="AP012547">
    <property type="protein sequence ID" value="BAO29116.1"/>
    <property type="molecule type" value="Genomic_DNA"/>
</dbReference>
<name>W0SDH2_9PROT</name>
<dbReference type="SMART" id="SM00028">
    <property type="entry name" value="TPR"/>
    <property type="match status" value="3"/>
</dbReference>
<sequence>MTQIRLNAARLLASAMSIALLALAPAAHADALQDISKLVKQGQHAQALEQVDKYLAGKPKDAQGRFLKGIVLTEMNKPNEAIAIFSKLTEDFPELPEPYNNLAVIYAQQKQYDKAKQALEMAIRTHPSYATAHENLGDIYARLASQAYDKALQIDSSNSSAQNKLALIRDLMSTANRPGKVTKPVAEVRPPEPVKIAEAPKPAAPGTAAPATAAPATPAAVPVASPAKPVEAPKPAVAKAAGDANAEITKAIDLWAAAWSRKDVKAYLAAYARDFKTPSGESRSAWDAERQKRIAKPGAIQVSYENLRIAVDGETATVKFRQHYKSASLKTSSNKVLLMGKRDGKWQILQERVGS</sequence>
<dbReference type="RefSeq" id="WP_041098029.1">
    <property type="nucleotide sequence ID" value="NZ_AP012547.1"/>
</dbReference>
<keyword evidence="7" id="KW-1185">Reference proteome</keyword>
<dbReference type="Gene3D" id="1.25.40.10">
    <property type="entry name" value="Tetratricopeptide repeat domain"/>
    <property type="match status" value="1"/>
</dbReference>
<dbReference type="InterPro" id="IPR011990">
    <property type="entry name" value="TPR-like_helical_dom_sf"/>
</dbReference>
<dbReference type="InterPro" id="IPR056203">
    <property type="entry name" value="Cds6_C"/>
</dbReference>
<evidence type="ECO:0000256" key="3">
    <source>
        <dbReference type="PROSITE-ProRule" id="PRU00339"/>
    </source>
</evidence>
<dbReference type="STRING" id="1223802.SUTH_01316"/>
<evidence type="ECO:0000256" key="4">
    <source>
        <dbReference type="SAM" id="SignalP"/>
    </source>
</evidence>
<dbReference type="PROSITE" id="PS50005">
    <property type="entry name" value="TPR"/>
    <property type="match status" value="1"/>
</dbReference>
<evidence type="ECO:0000256" key="2">
    <source>
        <dbReference type="ARBA" id="ARBA00022803"/>
    </source>
</evidence>
<feature type="repeat" description="TPR" evidence="3">
    <location>
        <begin position="96"/>
        <end position="129"/>
    </location>
</feature>
<keyword evidence="2 3" id="KW-0802">TPR repeat</keyword>
<dbReference type="Gene3D" id="3.10.450.50">
    <property type="match status" value="1"/>
</dbReference>
<accession>W0SDH2</accession>
<keyword evidence="4" id="KW-0732">Signal</keyword>
<evidence type="ECO:0000256" key="1">
    <source>
        <dbReference type="ARBA" id="ARBA00022737"/>
    </source>
</evidence>
<feature type="domain" description="Cds6 C-terminal" evidence="5">
    <location>
        <begin position="248"/>
        <end position="351"/>
    </location>
</feature>
<dbReference type="OrthoDB" id="5294075at2"/>
<dbReference type="PANTHER" id="PTHR44943:SF8">
    <property type="entry name" value="TPR REPEAT-CONTAINING PROTEIN MJ0263"/>
    <property type="match status" value="1"/>
</dbReference>
<dbReference type="Pfam" id="PF24125">
    <property type="entry name" value="Cds6_C"/>
    <property type="match status" value="1"/>
</dbReference>
<dbReference type="Pfam" id="PF14559">
    <property type="entry name" value="TPR_19"/>
    <property type="match status" value="1"/>
</dbReference>
<dbReference type="HOGENOM" id="CLU_037727_0_0_4"/>